<dbReference type="EMBL" id="MVHJ01000010">
    <property type="protein sequence ID" value="ORA04373.1"/>
    <property type="molecule type" value="Genomic_DNA"/>
</dbReference>
<accession>A0A1W9YWE3</accession>
<dbReference type="RefSeq" id="WP_083058885.1">
    <property type="nucleotide sequence ID" value="NZ_JACKVM010000008.1"/>
</dbReference>
<keyword evidence="1 2" id="KW-0238">DNA-binding</keyword>
<proteinExistence type="predicted"/>
<feature type="domain" description="HTH tetR-type" evidence="3">
    <location>
        <begin position="17"/>
        <end position="77"/>
    </location>
</feature>
<name>A0A1W9YWE3_MYCBA</name>
<reference evidence="4 5" key="1">
    <citation type="submission" date="2017-02" db="EMBL/GenBank/DDBJ databases">
        <title>The new phylogeny of genus Mycobacterium.</title>
        <authorList>
            <person name="Tortoli E."/>
            <person name="Trovato A."/>
            <person name="Cirillo D.M."/>
        </authorList>
    </citation>
    <scope>NUCLEOTIDE SEQUENCE [LARGE SCALE GENOMIC DNA]</scope>
    <source>
        <strain evidence="4 5">DSM 45578</strain>
    </source>
</reference>
<evidence type="ECO:0000256" key="2">
    <source>
        <dbReference type="PROSITE-ProRule" id="PRU00335"/>
    </source>
</evidence>
<dbReference type="PANTHER" id="PTHR30055:SF226">
    <property type="entry name" value="HTH-TYPE TRANSCRIPTIONAL REGULATOR PKSA"/>
    <property type="match status" value="1"/>
</dbReference>
<dbReference type="Pfam" id="PF00440">
    <property type="entry name" value="TetR_N"/>
    <property type="match status" value="1"/>
</dbReference>
<dbReference type="PRINTS" id="PR00455">
    <property type="entry name" value="HTHTETR"/>
</dbReference>
<dbReference type="InterPro" id="IPR050109">
    <property type="entry name" value="HTH-type_TetR-like_transc_reg"/>
</dbReference>
<dbReference type="SUPFAM" id="SSF46689">
    <property type="entry name" value="Homeodomain-like"/>
    <property type="match status" value="1"/>
</dbReference>
<dbReference type="Proteomes" id="UP000192366">
    <property type="component" value="Unassembled WGS sequence"/>
</dbReference>
<evidence type="ECO:0000313" key="4">
    <source>
        <dbReference type="EMBL" id="ORA04373.1"/>
    </source>
</evidence>
<dbReference type="STRING" id="564198.BST17_13870"/>
<sequence>MSPASEGDRRSHVERRADSRTLILEAAVQALVDHGYRGATTVVIQQLAGVSRGRLLHYFPSRDELLVAAAQYLAVERITEMEQWFDAAPDGAAGSPERLDYAVSLLWSTFRQPYFWAAMELWMAARTDPGLRAELAQAERRLGRAIDHVIATMFGPVHSSHQAFADVAELLFTSMRGVALTYAIDDRIADEDPHVPLWKEIARTLLTAG</sequence>
<dbReference type="GO" id="GO:0003700">
    <property type="term" value="F:DNA-binding transcription factor activity"/>
    <property type="evidence" value="ECO:0007669"/>
    <property type="project" value="TreeGrafter"/>
</dbReference>
<dbReference type="PROSITE" id="PS50977">
    <property type="entry name" value="HTH_TETR_2"/>
    <property type="match status" value="1"/>
</dbReference>
<dbReference type="InterPro" id="IPR009057">
    <property type="entry name" value="Homeodomain-like_sf"/>
</dbReference>
<protein>
    <submittedName>
        <fullName evidence="4">TetR family transcriptional regulator</fullName>
    </submittedName>
</protein>
<evidence type="ECO:0000259" key="3">
    <source>
        <dbReference type="PROSITE" id="PS50977"/>
    </source>
</evidence>
<keyword evidence="5" id="KW-1185">Reference proteome</keyword>
<dbReference type="OrthoDB" id="4538622at2"/>
<dbReference type="GO" id="GO:0000976">
    <property type="term" value="F:transcription cis-regulatory region binding"/>
    <property type="evidence" value="ECO:0007669"/>
    <property type="project" value="TreeGrafter"/>
</dbReference>
<dbReference type="InterPro" id="IPR001647">
    <property type="entry name" value="HTH_TetR"/>
</dbReference>
<dbReference type="AlphaFoldDB" id="A0A1W9YWE3"/>
<dbReference type="Gene3D" id="1.10.357.10">
    <property type="entry name" value="Tetracycline Repressor, domain 2"/>
    <property type="match status" value="1"/>
</dbReference>
<dbReference type="PANTHER" id="PTHR30055">
    <property type="entry name" value="HTH-TYPE TRANSCRIPTIONAL REGULATOR RUTR"/>
    <property type="match status" value="1"/>
</dbReference>
<feature type="DNA-binding region" description="H-T-H motif" evidence="2">
    <location>
        <begin position="40"/>
        <end position="59"/>
    </location>
</feature>
<organism evidence="4 5">
    <name type="scientific">Mycolicibacterium bacteremicum</name>
    <name type="common">Mycobacterium bacteremicum</name>
    <dbReference type="NCBI Taxonomy" id="564198"/>
    <lineage>
        <taxon>Bacteria</taxon>
        <taxon>Bacillati</taxon>
        <taxon>Actinomycetota</taxon>
        <taxon>Actinomycetes</taxon>
        <taxon>Mycobacteriales</taxon>
        <taxon>Mycobacteriaceae</taxon>
        <taxon>Mycolicibacterium</taxon>
    </lineage>
</organism>
<evidence type="ECO:0000313" key="5">
    <source>
        <dbReference type="Proteomes" id="UP000192366"/>
    </source>
</evidence>
<gene>
    <name evidence="4" type="ORF">BST17_13870</name>
</gene>
<comment type="caution">
    <text evidence="4">The sequence shown here is derived from an EMBL/GenBank/DDBJ whole genome shotgun (WGS) entry which is preliminary data.</text>
</comment>
<evidence type="ECO:0000256" key="1">
    <source>
        <dbReference type="ARBA" id="ARBA00023125"/>
    </source>
</evidence>